<feature type="domain" description="Potassium channel" evidence="2">
    <location>
        <begin position="38"/>
        <end position="83"/>
    </location>
</feature>
<dbReference type="Proteomes" id="UP000095284">
    <property type="component" value="Unplaced"/>
</dbReference>
<feature type="transmembrane region" description="Helical" evidence="1">
    <location>
        <begin position="27"/>
        <end position="48"/>
    </location>
</feature>
<evidence type="ECO:0000313" key="3">
    <source>
        <dbReference type="Proteomes" id="UP000095284"/>
    </source>
</evidence>
<keyword evidence="1" id="KW-0812">Transmembrane</keyword>
<evidence type="ECO:0000313" key="4">
    <source>
        <dbReference type="WBParaSite" id="BXY_1145500.1"/>
    </source>
</evidence>
<keyword evidence="1" id="KW-0472">Membrane</keyword>
<organism evidence="3 4">
    <name type="scientific">Bursaphelenchus xylophilus</name>
    <name type="common">Pinewood nematode worm</name>
    <name type="synonym">Aphelenchoides xylophilus</name>
    <dbReference type="NCBI Taxonomy" id="6326"/>
    <lineage>
        <taxon>Eukaryota</taxon>
        <taxon>Metazoa</taxon>
        <taxon>Ecdysozoa</taxon>
        <taxon>Nematoda</taxon>
        <taxon>Chromadorea</taxon>
        <taxon>Rhabditida</taxon>
        <taxon>Tylenchina</taxon>
        <taxon>Tylenchomorpha</taxon>
        <taxon>Aphelenchoidea</taxon>
        <taxon>Aphelenchoididae</taxon>
        <taxon>Bursaphelenchus</taxon>
    </lineage>
</organism>
<protein>
    <submittedName>
        <fullName evidence="4">Ion_trans_2 domain-containing protein</fullName>
    </submittedName>
</protein>
<sequence length="124" mass="14216">MSAKSPWFFWLSVKSLAASVRPPIFFTVYLNYLIPFSSVITITTVGFGDIAPKPHNMFETVVCMVFISSGMIVMAALLVTLSYYFQLIFYGYLNDWIFDLYEKLTSRRKVSPPEIKTSKGFNRV</sequence>
<feature type="transmembrane region" description="Helical" evidence="1">
    <location>
        <begin position="60"/>
        <end position="85"/>
    </location>
</feature>
<name>A0A1I7SEJ6_BURXY</name>
<dbReference type="Pfam" id="PF07885">
    <property type="entry name" value="Ion_trans_2"/>
    <property type="match status" value="1"/>
</dbReference>
<evidence type="ECO:0000256" key="1">
    <source>
        <dbReference type="SAM" id="Phobius"/>
    </source>
</evidence>
<accession>A0A1I7SEJ6</accession>
<dbReference type="WBParaSite" id="BXY_1145500.1">
    <property type="protein sequence ID" value="BXY_1145500.1"/>
    <property type="gene ID" value="BXY_1145500"/>
</dbReference>
<dbReference type="Gene3D" id="1.10.287.70">
    <property type="match status" value="1"/>
</dbReference>
<evidence type="ECO:0000259" key="2">
    <source>
        <dbReference type="Pfam" id="PF07885"/>
    </source>
</evidence>
<dbReference type="InterPro" id="IPR013099">
    <property type="entry name" value="K_chnl_dom"/>
</dbReference>
<reference evidence="4" key="1">
    <citation type="submission" date="2016-11" db="UniProtKB">
        <authorList>
            <consortium name="WormBaseParasite"/>
        </authorList>
    </citation>
    <scope>IDENTIFICATION</scope>
</reference>
<dbReference type="AlphaFoldDB" id="A0A1I7SEJ6"/>
<keyword evidence="1" id="KW-1133">Transmembrane helix</keyword>
<dbReference type="SUPFAM" id="SSF81324">
    <property type="entry name" value="Voltage-gated potassium channels"/>
    <property type="match status" value="1"/>
</dbReference>
<proteinExistence type="predicted"/>